<dbReference type="RefSeq" id="WP_283407899.1">
    <property type="nucleotide sequence ID" value="NZ_FXUF01000001.1"/>
</dbReference>
<dbReference type="GO" id="GO:0003700">
    <property type="term" value="F:DNA-binding transcription factor activity"/>
    <property type="evidence" value="ECO:0007669"/>
    <property type="project" value="TreeGrafter"/>
</dbReference>
<keyword evidence="6" id="KW-1185">Reference proteome</keyword>
<keyword evidence="3" id="KW-0804">Transcription</keyword>
<dbReference type="Pfam" id="PF13377">
    <property type="entry name" value="Peripla_BP_3"/>
    <property type="match status" value="1"/>
</dbReference>
<evidence type="ECO:0000256" key="2">
    <source>
        <dbReference type="ARBA" id="ARBA00023125"/>
    </source>
</evidence>
<reference evidence="5" key="1">
    <citation type="submission" date="2017-05" db="EMBL/GenBank/DDBJ databases">
        <authorList>
            <person name="Varghese N."/>
            <person name="Submissions S."/>
        </authorList>
    </citation>
    <scope>NUCLEOTIDE SEQUENCE</scope>
    <source>
        <strain evidence="5">Su22</strain>
    </source>
</reference>
<keyword evidence="1" id="KW-0805">Transcription regulation</keyword>
<dbReference type="GO" id="GO:0000976">
    <property type="term" value="F:transcription cis-regulatory region binding"/>
    <property type="evidence" value="ECO:0007669"/>
    <property type="project" value="TreeGrafter"/>
</dbReference>
<dbReference type="Proteomes" id="UP001158066">
    <property type="component" value="Unassembled WGS sequence"/>
</dbReference>
<dbReference type="Pfam" id="PF00356">
    <property type="entry name" value="LacI"/>
    <property type="match status" value="1"/>
</dbReference>
<dbReference type="InterPro" id="IPR000843">
    <property type="entry name" value="HTH_LacI"/>
</dbReference>
<dbReference type="PANTHER" id="PTHR30146:SF109">
    <property type="entry name" value="HTH-TYPE TRANSCRIPTIONAL REGULATOR GALS"/>
    <property type="match status" value="1"/>
</dbReference>
<evidence type="ECO:0000313" key="6">
    <source>
        <dbReference type="Proteomes" id="UP001158066"/>
    </source>
</evidence>
<dbReference type="PROSITE" id="PS50932">
    <property type="entry name" value="HTH_LACI_2"/>
    <property type="match status" value="1"/>
</dbReference>
<feature type="domain" description="HTH lacI-type" evidence="4">
    <location>
        <begin position="3"/>
        <end position="57"/>
    </location>
</feature>
<dbReference type="Gene3D" id="1.10.260.40">
    <property type="entry name" value="lambda repressor-like DNA-binding domains"/>
    <property type="match status" value="1"/>
</dbReference>
<dbReference type="CDD" id="cd06267">
    <property type="entry name" value="PBP1_LacI_sugar_binding-like"/>
    <property type="match status" value="1"/>
</dbReference>
<dbReference type="EMBL" id="FXUF01000001">
    <property type="protein sequence ID" value="SMP41927.1"/>
    <property type="molecule type" value="Genomic_DNA"/>
</dbReference>
<sequence length="351" mass="39207">MAVTIKDIARMVDCSYATVSRALNNKPGINQQTRERIMSVAQEMGYQPNAIARGLVTQRTHTIGLVIPDIVNPFFPEIARGVEDVASEHGYTVFLCNTNWNMEKETVYLKALQEKRVDGIIIKPASDFDGPATGDHSYLEDIQLPVVIFSGQSSTGRHSYIEIDNLRGGFIATKHLIEAGYRRIAFIGGRKSSHSNSERLKGYQMALESYDMPLTDELIVNHDFYSESGFALMEELLKLPNPPDAVFTGNDIIALGVLECLQLHRIRVPEDFGVVGFDNIIFSGYPQIQLTTIAQPKYLMGKYAAEVLLNEINGSATRGVRKTILEPELVIRKTTRKLKFPFNTVKVVNHS</sequence>
<organism evidence="5 6">
    <name type="scientific">Anoxynatronum buryatiense</name>
    <dbReference type="NCBI Taxonomy" id="489973"/>
    <lineage>
        <taxon>Bacteria</taxon>
        <taxon>Bacillati</taxon>
        <taxon>Bacillota</taxon>
        <taxon>Clostridia</taxon>
        <taxon>Eubacteriales</taxon>
        <taxon>Clostridiaceae</taxon>
        <taxon>Anoxynatronum</taxon>
    </lineage>
</organism>
<dbReference type="Gene3D" id="3.40.50.2300">
    <property type="match status" value="2"/>
</dbReference>
<dbReference type="CDD" id="cd01392">
    <property type="entry name" value="HTH_LacI"/>
    <property type="match status" value="1"/>
</dbReference>
<evidence type="ECO:0000259" key="4">
    <source>
        <dbReference type="PROSITE" id="PS50932"/>
    </source>
</evidence>
<dbReference type="InterPro" id="IPR028082">
    <property type="entry name" value="Peripla_BP_I"/>
</dbReference>
<dbReference type="PANTHER" id="PTHR30146">
    <property type="entry name" value="LACI-RELATED TRANSCRIPTIONAL REPRESSOR"/>
    <property type="match status" value="1"/>
</dbReference>
<comment type="caution">
    <text evidence="5">The sequence shown here is derived from an EMBL/GenBank/DDBJ whole genome shotgun (WGS) entry which is preliminary data.</text>
</comment>
<dbReference type="InterPro" id="IPR046335">
    <property type="entry name" value="LacI/GalR-like_sensor"/>
</dbReference>
<gene>
    <name evidence="5" type="ORF">SAMN06296020_101564</name>
</gene>
<dbReference type="SUPFAM" id="SSF47413">
    <property type="entry name" value="lambda repressor-like DNA-binding domains"/>
    <property type="match status" value="1"/>
</dbReference>
<dbReference type="InterPro" id="IPR010982">
    <property type="entry name" value="Lambda_DNA-bd_dom_sf"/>
</dbReference>
<dbReference type="SMART" id="SM00354">
    <property type="entry name" value="HTH_LACI"/>
    <property type="match status" value="1"/>
</dbReference>
<evidence type="ECO:0000256" key="3">
    <source>
        <dbReference type="ARBA" id="ARBA00023163"/>
    </source>
</evidence>
<accession>A0AA45WTI6</accession>
<dbReference type="AlphaFoldDB" id="A0AA45WTI6"/>
<evidence type="ECO:0000313" key="5">
    <source>
        <dbReference type="EMBL" id="SMP41927.1"/>
    </source>
</evidence>
<protein>
    <submittedName>
        <fullName evidence="5">Transcriptional regulator, LacI family</fullName>
    </submittedName>
</protein>
<dbReference type="SUPFAM" id="SSF53822">
    <property type="entry name" value="Periplasmic binding protein-like I"/>
    <property type="match status" value="1"/>
</dbReference>
<proteinExistence type="predicted"/>
<keyword evidence="2" id="KW-0238">DNA-binding</keyword>
<evidence type="ECO:0000256" key="1">
    <source>
        <dbReference type="ARBA" id="ARBA00023015"/>
    </source>
</evidence>
<name>A0AA45WTI6_9CLOT</name>